<protein>
    <submittedName>
        <fullName evidence="1">Uncharacterized protein</fullName>
    </submittedName>
</protein>
<accession>A0A2P2Q493</accession>
<sequence>MCCLLISAEGANTLLCRLC</sequence>
<reference evidence="1" key="1">
    <citation type="submission" date="2018-02" db="EMBL/GenBank/DDBJ databases">
        <title>Rhizophora mucronata_Transcriptome.</title>
        <authorList>
            <person name="Meera S.P."/>
            <person name="Sreeshan A."/>
            <person name="Augustine A."/>
        </authorList>
    </citation>
    <scope>NUCLEOTIDE SEQUENCE</scope>
    <source>
        <tissue evidence="1">Leaf</tissue>
    </source>
</reference>
<dbReference type="AlphaFoldDB" id="A0A2P2Q493"/>
<name>A0A2P2Q493_RHIMU</name>
<proteinExistence type="predicted"/>
<evidence type="ECO:0000313" key="1">
    <source>
        <dbReference type="EMBL" id="MBX61763.1"/>
    </source>
</evidence>
<dbReference type="EMBL" id="GGEC01081279">
    <property type="protein sequence ID" value="MBX61763.1"/>
    <property type="molecule type" value="Transcribed_RNA"/>
</dbReference>
<organism evidence="1">
    <name type="scientific">Rhizophora mucronata</name>
    <name type="common">Asiatic mangrove</name>
    <dbReference type="NCBI Taxonomy" id="61149"/>
    <lineage>
        <taxon>Eukaryota</taxon>
        <taxon>Viridiplantae</taxon>
        <taxon>Streptophyta</taxon>
        <taxon>Embryophyta</taxon>
        <taxon>Tracheophyta</taxon>
        <taxon>Spermatophyta</taxon>
        <taxon>Magnoliopsida</taxon>
        <taxon>eudicotyledons</taxon>
        <taxon>Gunneridae</taxon>
        <taxon>Pentapetalae</taxon>
        <taxon>rosids</taxon>
        <taxon>fabids</taxon>
        <taxon>Malpighiales</taxon>
        <taxon>Rhizophoraceae</taxon>
        <taxon>Rhizophora</taxon>
    </lineage>
</organism>